<dbReference type="GO" id="GO:0015417">
    <property type="term" value="F:ABC-type polyamine transporter activity"/>
    <property type="evidence" value="ECO:0007669"/>
    <property type="project" value="UniProtKB-EC"/>
</dbReference>
<dbReference type="Gene3D" id="2.40.50.100">
    <property type="match status" value="1"/>
</dbReference>
<keyword evidence="10" id="KW-1185">Reference proteome</keyword>
<name>A0A0S4MY60_9BACT</name>
<dbReference type="STRING" id="1643428.GCA_001442855_00828"/>
<dbReference type="AlphaFoldDB" id="A0A0S4MY60"/>
<dbReference type="InterPro" id="IPR017871">
    <property type="entry name" value="ABC_transporter-like_CS"/>
</dbReference>
<dbReference type="RefSeq" id="WP_140944630.1">
    <property type="nucleotide sequence ID" value="NZ_FAOO01000005.1"/>
</dbReference>
<keyword evidence="6 7" id="KW-0472">Membrane</keyword>
<evidence type="ECO:0000313" key="9">
    <source>
        <dbReference type="EMBL" id="CUU03908.1"/>
    </source>
</evidence>
<evidence type="ECO:0000256" key="4">
    <source>
        <dbReference type="ARBA" id="ARBA00022840"/>
    </source>
</evidence>
<dbReference type="GO" id="GO:0015847">
    <property type="term" value="P:putrescine transport"/>
    <property type="evidence" value="ECO:0007669"/>
    <property type="project" value="UniProtKB-ARBA"/>
</dbReference>
<dbReference type="InterPro" id="IPR013611">
    <property type="entry name" value="Transp-assoc_OB_typ2"/>
</dbReference>
<accession>A0A0S4MY60</accession>
<evidence type="ECO:0000256" key="6">
    <source>
        <dbReference type="ARBA" id="ARBA00023136"/>
    </source>
</evidence>
<comment type="function">
    <text evidence="7">Part of the ABC transporter complex PotABCD involved in spermidine/putrescine import. Responsible for energy coupling to the transport system.</text>
</comment>
<comment type="catalytic activity">
    <reaction evidence="7">
        <text>ATP + H2O + polyamine-[polyamine-binding protein]Side 1 = ADP + phosphate + polyamineSide 2 + [polyamine-binding protein]Side 1.</text>
        <dbReference type="EC" id="7.6.2.11"/>
    </reaction>
</comment>
<dbReference type="Pfam" id="PF00005">
    <property type="entry name" value="ABC_tran"/>
    <property type="match status" value="1"/>
</dbReference>
<reference evidence="10" key="1">
    <citation type="submission" date="2015-11" db="EMBL/GenBank/DDBJ databases">
        <authorList>
            <person name="Varghese N."/>
        </authorList>
    </citation>
    <scope>NUCLEOTIDE SEQUENCE [LARGE SCALE GENOMIC DNA]</scope>
</reference>
<evidence type="ECO:0000313" key="10">
    <source>
        <dbReference type="Proteomes" id="UP000320623"/>
    </source>
</evidence>
<organism evidence="9 10">
    <name type="scientific">Candidatus Thermokryptus mobilis</name>
    <dbReference type="NCBI Taxonomy" id="1643428"/>
    <lineage>
        <taxon>Bacteria</taxon>
        <taxon>Pseudomonadati</taxon>
        <taxon>Candidatus Kryptoniota</taxon>
        <taxon>Candidatus Thermokryptus</taxon>
    </lineage>
</organism>
<evidence type="ECO:0000256" key="7">
    <source>
        <dbReference type="RuleBase" id="RU364083"/>
    </source>
</evidence>
<dbReference type="PROSITE" id="PS00211">
    <property type="entry name" value="ABC_TRANSPORTER_1"/>
    <property type="match status" value="1"/>
</dbReference>
<dbReference type="InterPro" id="IPR003593">
    <property type="entry name" value="AAA+_ATPase"/>
</dbReference>
<dbReference type="GO" id="GO:0005524">
    <property type="term" value="F:ATP binding"/>
    <property type="evidence" value="ECO:0007669"/>
    <property type="project" value="UniProtKB-KW"/>
</dbReference>
<dbReference type="InterPro" id="IPR027417">
    <property type="entry name" value="P-loop_NTPase"/>
</dbReference>
<dbReference type="PROSITE" id="PS50893">
    <property type="entry name" value="ABC_TRANSPORTER_2"/>
    <property type="match status" value="1"/>
</dbReference>
<evidence type="ECO:0000256" key="1">
    <source>
        <dbReference type="ARBA" id="ARBA00022448"/>
    </source>
</evidence>
<keyword evidence="3 7" id="KW-0547">Nucleotide-binding</keyword>
<dbReference type="PANTHER" id="PTHR42781">
    <property type="entry name" value="SPERMIDINE/PUTRESCINE IMPORT ATP-BINDING PROTEIN POTA"/>
    <property type="match status" value="1"/>
</dbReference>
<gene>
    <name evidence="7" type="primary">potA</name>
    <name evidence="9" type="ORF">JGI1_00851</name>
</gene>
<dbReference type="GO" id="GO:0043190">
    <property type="term" value="C:ATP-binding cassette (ABC) transporter complex"/>
    <property type="evidence" value="ECO:0007669"/>
    <property type="project" value="InterPro"/>
</dbReference>
<evidence type="ECO:0000259" key="8">
    <source>
        <dbReference type="PROSITE" id="PS50893"/>
    </source>
</evidence>
<dbReference type="SUPFAM" id="SSF50331">
    <property type="entry name" value="MOP-like"/>
    <property type="match status" value="1"/>
</dbReference>
<protein>
    <recommendedName>
        <fullName evidence="7">Spermidine/putrescine import ATP-binding protein PotA</fullName>
        <ecNumber evidence="7">7.6.2.11</ecNumber>
    </recommendedName>
</protein>
<dbReference type="Pfam" id="PF08402">
    <property type="entry name" value="TOBE_2"/>
    <property type="match status" value="1"/>
</dbReference>
<keyword evidence="5 7" id="KW-1278">Translocase</keyword>
<dbReference type="SMART" id="SM00382">
    <property type="entry name" value="AAA"/>
    <property type="match status" value="1"/>
</dbReference>
<dbReference type="EMBL" id="FAOO01000005">
    <property type="protein sequence ID" value="CUU03908.1"/>
    <property type="molecule type" value="Genomic_DNA"/>
</dbReference>
<proteinExistence type="inferred from homology"/>
<dbReference type="InterPro" id="IPR050093">
    <property type="entry name" value="ABC_SmlMolc_Importer"/>
</dbReference>
<dbReference type="InterPro" id="IPR008995">
    <property type="entry name" value="Mo/tungstate-bd_C_term_dom"/>
</dbReference>
<keyword evidence="4 7" id="KW-0067">ATP-binding</keyword>
<comment type="similarity">
    <text evidence="7">Belongs to the ABC transporter superfamily. Spermidine/putrescine importer (TC 3.A.1.11.1) family.</text>
</comment>
<dbReference type="InterPro" id="IPR003439">
    <property type="entry name" value="ABC_transporter-like_ATP-bd"/>
</dbReference>
<keyword evidence="2 7" id="KW-1003">Cell membrane</keyword>
<dbReference type="PANTHER" id="PTHR42781:SF4">
    <property type="entry name" value="SPERMIDINE_PUTRESCINE IMPORT ATP-BINDING PROTEIN POTA"/>
    <property type="match status" value="1"/>
</dbReference>
<dbReference type="Proteomes" id="UP000320623">
    <property type="component" value="Unassembled WGS sequence"/>
</dbReference>
<keyword evidence="1 7" id="KW-0813">Transport</keyword>
<evidence type="ECO:0000256" key="3">
    <source>
        <dbReference type="ARBA" id="ARBA00022741"/>
    </source>
</evidence>
<dbReference type="SUPFAM" id="SSF52540">
    <property type="entry name" value="P-loop containing nucleoside triphosphate hydrolases"/>
    <property type="match status" value="1"/>
</dbReference>
<comment type="subunit">
    <text evidence="7">The complex is composed of two ATP-binding proteins (PotA), two transmembrane proteins (PotB and PotC) and a solute-binding protein (PotD).</text>
</comment>
<dbReference type="FunFam" id="3.40.50.300:FF:000133">
    <property type="entry name" value="Spermidine/putrescine import ATP-binding protein PotA"/>
    <property type="match status" value="1"/>
</dbReference>
<dbReference type="EC" id="7.6.2.11" evidence="7"/>
<dbReference type="InterPro" id="IPR005893">
    <property type="entry name" value="PotA-like"/>
</dbReference>
<feature type="domain" description="ABC transporter" evidence="8">
    <location>
        <begin position="13"/>
        <end position="243"/>
    </location>
</feature>
<dbReference type="NCBIfam" id="TIGR01187">
    <property type="entry name" value="potA"/>
    <property type="match status" value="1"/>
</dbReference>
<evidence type="ECO:0000256" key="5">
    <source>
        <dbReference type="ARBA" id="ARBA00022967"/>
    </source>
</evidence>
<dbReference type="GO" id="GO:0016887">
    <property type="term" value="F:ATP hydrolysis activity"/>
    <property type="evidence" value="ECO:0007669"/>
    <property type="project" value="InterPro"/>
</dbReference>
<dbReference type="Gene3D" id="3.40.50.300">
    <property type="entry name" value="P-loop containing nucleotide triphosphate hydrolases"/>
    <property type="match status" value="1"/>
</dbReference>
<sequence length="371" mass="42245">MEKVASSNEQALVEIQGISKSFGDVRVLNNINLTINKGEFFSLLGPSGCGKTTLLRIIAGFENPDIGKVIIDGVDYTNIPPYKRPINMVFQNYALFPHLNVFENVAFGLKYLNISKSDVKRRVFEALEMVRLNGLENRKPSELSGGQKQRVALARALVLKPKVLLLDEPLNALDPKLRKEMQVELKKLQHEVGITFIFVTHDQEEALSISDRIAVMNSGKIEQVGTGYEIFERPRTEFVANFMGARNLFTCFVRKLNGRLFEVELLENLKFKISINNGFNISASEFKFIVRPEKIFIRKTPLKNSSFVCVPAIVETKIYYGASTSWILKVDGFSIFVEEQNRDVKFKDEFYPGDRVYAVWEKRNIVFLEPA</sequence>
<evidence type="ECO:0000256" key="2">
    <source>
        <dbReference type="ARBA" id="ARBA00022475"/>
    </source>
</evidence>
<dbReference type="OrthoDB" id="9802264at2"/>